<evidence type="ECO:0000256" key="6">
    <source>
        <dbReference type="ARBA" id="ARBA00023015"/>
    </source>
</evidence>
<dbReference type="GO" id="GO:0000981">
    <property type="term" value="F:DNA-binding transcription factor activity, RNA polymerase II-specific"/>
    <property type="evidence" value="ECO:0007669"/>
    <property type="project" value="TreeGrafter"/>
</dbReference>
<dbReference type="SUPFAM" id="SSF57667">
    <property type="entry name" value="beta-beta-alpha zinc fingers"/>
    <property type="match status" value="6"/>
</dbReference>
<dbReference type="EMBL" id="LRGB01000007">
    <property type="protein sequence ID" value="KZS21962.1"/>
    <property type="molecule type" value="Genomic_DNA"/>
</dbReference>
<feature type="region of interest" description="Disordered" evidence="11">
    <location>
        <begin position="419"/>
        <end position="454"/>
    </location>
</feature>
<evidence type="ECO:0000256" key="7">
    <source>
        <dbReference type="ARBA" id="ARBA00023125"/>
    </source>
</evidence>
<comment type="caution">
    <text evidence="13">The sequence shown here is derived from an EMBL/GenBank/DDBJ whole genome shotgun (WGS) entry which is preliminary data.</text>
</comment>
<keyword evidence="2" id="KW-0479">Metal-binding</keyword>
<evidence type="ECO:0000256" key="4">
    <source>
        <dbReference type="ARBA" id="ARBA00022771"/>
    </source>
</evidence>
<feature type="domain" description="C2H2-type" evidence="12">
    <location>
        <begin position="483"/>
        <end position="511"/>
    </location>
</feature>
<feature type="domain" description="C2H2-type" evidence="12">
    <location>
        <begin position="749"/>
        <end position="772"/>
    </location>
</feature>
<keyword evidence="5" id="KW-0862">Zinc</keyword>
<dbReference type="Pfam" id="PF00096">
    <property type="entry name" value="zf-C2H2"/>
    <property type="match status" value="4"/>
</dbReference>
<keyword evidence="6" id="KW-0805">Transcription regulation</keyword>
<dbReference type="FunFam" id="3.30.160.60:FF:000072">
    <property type="entry name" value="zinc finger protein 143 isoform X1"/>
    <property type="match status" value="1"/>
</dbReference>
<feature type="domain" description="C2H2-type" evidence="12">
    <location>
        <begin position="577"/>
        <end position="606"/>
    </location>
</feature>
<evidence type="ECO:0000313" key="14">
    <source>
        <dbReference type="Proteomes" id="UP000076858"/>
    </source>
</evidence>
<evidence type="ECO:0000256" key="10">
    <source>
        <dbReference type="PROSITE-ProRule" id="PRU00042"/>
    </source>
</evidence>
<evidence type="ECO:0000313" key="13">
    <source>
        <dbReference type="EMBL" id="KZS21962.1"/>
    </source>
</evidence>
<protein>
    <recommendedName>
        <fullName evidence="12">C2H2-type domain-containing protein</fullName>
    </recommendedName>
</protein>
<dbReference type="Proteomes" id="UP000076858">
    <property type="component" value="Unassembled WGS sequence"/>
</dbReference>
<accession>A0A162T6X3</accession>
<feature type="domain" description="C2H2-type" evidence="12">
    <location>
        <begin position="547"/>
        <end position="576"/>
    </location>
</feature>
<feature type="domain" description="C2H2-type" evidence="12">
    <location>
        <begin position="721"/>
        <end position="748"/>
    </location>
</feature>
<reference evidence="13 14" key="1">
    <citation type="submission" date="2016-03" db="EMBL/GenBank/DDBJ databases">
        <title>EvidentialGene: Evidence-directed Construction of Genes on Genomes.</title>
        <authorList>
            <person name="Gilbert D.G."/>
            <person name="Choi J.-H."/>
            <person name="Mockaitis K."/>
            <person name="Colbourne J."/>
            <person name="Pfrender M."/>
        </authorList>
    </citation>
    <scope>NUCLEOTIDE SEQUENCE [LARGE SCALE GENOMIC DNA]</scope>
    <source>
        <strain evidence="13 14">Xinb3</strain>
        <tissue evidence="13">Complete organism</tissue>
    </source>
</reference>
<dbReference type="PROSITE" id="PS50157">
    <property type="entry name" value="ZINC_FINGER_C2H2_2"/>
    <property type="match status" value="9"/>
</dbReference>
<feature type="domain" description="C2H2-type" evidence="12">
    <location>
        <begin position="515"/>
        <end position="542"/>
    </location>
</feature>
<proteinExistence type="predicted"/>
<name>A0A162T6X3_9CRUS</name>
<dbReference type="PROSITE" id="PS00028">
    <property type="entry name" value="ZINC_FINGER_C2H2_1"/>
    <property type="match status" value="8"/>
</dbReference>
<feature type="domain" description="C2H2-type" evidence="12">
    <location>
        <begin position="607"/>
        <end position="634"/>
    </location>
</feature>
<evidence type="ECO:0000256" key="5">
    <source>
        <dbReference type="ARBA" id="ARBA00022833"/>
    </source>
</evidence>
<keyword evidence="9" id="KW-0539">Nucleus</keyword>
<keyword evidence="4 10" id="KW-0863">Zinc-finger</keyword>
<dbReference type="OrthoDB" id="6408474at2759"/>
<organism evidence="13 14">
    <name type="scientific">Daphnia magna</name>
    <dbReference type="NCBI Taxonomy" id="35525"/>
    <lineage>
        <taxon>Eukaryota</taxon>
        <taxon>Metazoa</taxon>
        <taxon>Ecdysozoa</taxon>
        <taxon>Arthropoda</taxon>
        <taxon>Crustacea</taxon>
        <taxon>Branchiopoda</taxon>
        <taxon>Diplostraca</taxon>
        <taxon>Cladocera</taxon>
        <taxon>Anomopoda</taxon>
        <taxon>Daphniidae</taxon>
        <taxon>Daphnia</taxon>
    </lineage>
</organism>
<dbReference type="AlphaFoldDB" id="A0A162T6X3"/>
<comment type="subcellular location">
    <subcellularLocation>
        <location evidence="1">Nucleus</location>
    </subcellularLocation>
</comment>
<dbReference type="FunFam" id="3.30.160.60:FF:000322">
    <property type="entry name" value="GDNF-inducible zinc finger protein 1"/>
    <property type="match status" value="1"/>
</dbReference>
<dbReference type="GO" id="GO:0005634">
    <property type="term" value="C:nucleus"/>
    <property type="evidence" value="ECO:0007669"/>
    <property type="project" value="UniProtKB-SubCell"/>
</dbReference>
<dbReference type="Gene3D" id="3.30.160.60">
    <property type="entry name" value="Classic Zinc Finger"/>
    <property type="match status" value="7"/>
</dbReference>
<evidence type="ECO:0000256" key="3">
    <source>
        <dbReference type="ARBA" id="ARBA00022737"/>
    </source>
</evidence>
<evidence type="ECO:0000256" key="11">
    <source>
        <dbReference type="SAM" id="MobiDB-lite"/>
    </source>
</evidence>
<dbReference type="GO" id="GO:0008270">
    <property type="term" value="F:zinc ion binding"/>
    <property type="evidence" value="ECO:0007669"/>
    <property type="project" value="UniProtKB-KW"/>
</dbReference>
<dbReference type="PANTHER" id="PTHR24409:SF295">
    <property type="entry name" value="AZ2-RELATED"/>
    <property type="match status" value="1"/>
</dbReference>
<evidence type="ECO:0000256" key="8">
    <source>
        <dbReference type="ARBA" id="ARBA00023163"/>
    </source>
</evidence>
<dbReference type="STRING" id="35525.A0A162T6X3"/>
<dbReference type="GO" id="GO:0000977">
    <property type="term" value="F:RNA polymerase II transcription regulatory region sequence-specific DNA binding"/>
    <property type="evidence" value="ECO:0007669"/>
    <property type="project" value="TreeGrafter"/>
</dbReference>
<keyword evidence="7" id="KW-0238">DNA-binding</keyword>
<dbReference type="InterPro" id="IPR013087">
    <property type="entry name" value="Znf_C2H2_type"/>
</dbReference>
<evidence type="ECO:0000256" key="2">
    <source>
        <dbReference type="ARBA" id="ARBA00022723"/>
    </source>
</evidence>
<evidence type="ECO:0000256" key="9">
    <source>
        <dbReference type="ARBA" id="ARBA00023242"/>
    </source>
</evidence>
<dbReference type="InterPro" id="IPR036236">
    <property type="entry name" value="Znf_C2H2_sf"/>
</dbReference>
<keyword evidence="8" id="KW-0804">Transcription</keyword>
<keyword evidence="3" id="KW-0677">Repeat</keyword>
<feature type="region of interest" description="Disordered" evidence="11">
    <location>
        <begin position="1"/>
        <end position="25"/>
    </location>
</feature>
<feature type="domain" description="C2H2-type" evidence="12">
    <location>
        <begin position="667"/>
        <end position="695"/>
    </location>
</feature>
<keyword evidence="14" id="KW-1185">Reference proteome</keyword>
<dbReference type="Pfam" id="PF13912">
    <property type="entry name" value="zf-C2H2_6"/>
    <property type="match status" value="1"/>
</dbReference>
<sequence length="952" mass="107605">MNGRGRVSNESHALRGQKPESSSSQPQTCFCVLLVGTLIALLRAPSKVKGHLGMNNDHYNRYLSSLHHHGSELSFPQFIPEIGFEHEELAFNSYYTSVHSATNNNNPGFYRAHDNGNSNNNNEEYPFVNGGISGVYSAPGSFGNRNVLPNCDASTDLVETTLPAASAWPHYPEINYSHYSHFPNVNFWSQLYFQQNNNHSEPNVHDYRNLPPPPDPTLYDSNGSAYELDIERSSVNSPTVNQHLPAPHSSAYPNDLYVVPQSHQHSFVPVPNESQQHQLPIRPIPQQASRVNPILNPTHNPTHTCPACDRCCVSAGGLKRHLRFCETARAKTDKSLSVNEAVETDATTFATCCLDAQPINLSSYDNVKAVIQQPVTVETTISHEPMNFSMNNSFAETTSVSEENNNVIQSQRISVAQTVSTSPPNDELPVQPTEEPLHDALKSPTENRLPSGRRRKCPQCSLVLPSERALVGHLLTHDIRKPYECRTCGSRFSRKFHMTRHIKQRGCDGSPRNQFECEYCGKHFTRKDNMREHVKSHIGIARQRVKLPCPVPTCKKEFTGKTQLQVHVNFHTGSRPYVCTRDDCDKTFRSNAALKKHIRIHNYEKPFQCPQCDARFGAKDILARHMSSHDLQRPIKSYICSRCGMAFIQQTHLNDHQIKEHQSSETFACTVCDRIYKRRWRLQKHYKQKHSTNSKSNEDANGQLVDLPLSNAEEKKISYPYACDRCPKKFEKNQSLKAHYMTHFNEAPIECTHCSRTYIRRDCLLRHLRAKHRMPPDQALEALKQMSQDKKKIADGRPLTEQAAEVADVALIDLTTDISSCSTQTASEPQDATFAMVEELIDVSILEGNIIELLSLLVDPEAMRSFGWPNYSVDMVLQSVLVKCGKEPFSQPHLSLAQRLQANTKKLFSFIVDDQNALENLFSRRPVEQVLQQVIELAKSGKNSDNVVQFPL</sequence>
<dbReference type="PANTHER" id="PTHR24409">
    <property type="entry name" value="ZINC FINGER PROTEIN 142"/>
    <property type="match status" value="1"/>
</dbReference>
<evidence type="ECO:0000259" key="12">
    <source>
        <dbReference type="PROSITE" id="PS50157"/>
    </source>
</evidence>
<evidence type="ECO:0000256" key="1">
    <source>
        <dbReference type="ARBA" id="ARBA00004123"/>
    </source>
</evidence>
<dbReference type="FunFam" id="3.30.160.60:FF:000065">
    <property type="entry name" value="B-cell CLL/lymphoma 6, member B"/>
    <property type="match status" value="1"/>
</dbReference>
<dbReference type="SMART" id="SM00355">
    <property type="entry name" value="ZnF_C2H2"/>
    <property type="match status" value="11"/>
</dbReference>
<feature type="domain" description="C2H2-type" evidence="12">
    <location>
        <begin position="638"/>
        <end position="666"/>
    </location>
</feature>
<gene>
    <name evidence="13" type="ORF">APZ42_011074</name>
</gene>